<name>A0ABV6JAS1_9BACL</name>
<dbReference type="RefSeq" id="WP_204819017.1">
    <property type="nucleotide sequence ID" value="NZ_JANHOF010000018.1"/>
</dbReference>
<sequence>MADIGIGSPMSTQAIDLTRAVVLSASGAAGAEAKAIEVLIEEVAKRSGVIYRRMHELPGAASGNDPIIVAGSRESLLPLMGSDGNLVEAANLSPEGYILRTSELRGHSAVMVIGADARGVLYGIGKLLRQVSFRRCSIQLSEELNIVTSPRFELRGHQLGYRPKTNAYDAWTLEQYDQYIRELALFGANCIEILPPRTDDAKSGPLMKADPLTMMVQLSETIHSYGLDTWVWYPNIGNDYVNPASRAEELAEREEIFRLVPHIQAVFIPGSDPGDMEPDLLFEWTGHIASILSHYHPEAKIWLSPQVMMHESRPWLDSFYAHVEREPEWLGGIVFGPHVDDPLPELRRRIPAKYPIRRYEDITHNFICQYPVADWDVAFALTLGRECYNPRPLAQKQIHNVIASHANGSICYSEGINDDVNKFIWLDQDWNPSTSVMETLRDYARVFIGPDYADSIACGLMAQEENWALPLAVNDQVEITLQQWRQMERHANTHVLGNYRFQMGLLRAYYDAYTKRRLIYETELEYRAKDALRMADQNGSLAALEKMERILGLARAEPVAPDYQLRCQQLADELFAGIGSQLTVSRHYASHPERGAFIEAIDFPLNDIRWLRQQSEIIREEPSEAERLVLIEQLLDRTNPGPGGYYDNLGSPRSASRIESGTLWENDPGYLSSPRIAHMPGMMMMISDKRQKELGGVPLAWENTANIMLDTPLTLSYDHLSPGCRYAVKITYIGESRGDGYWVTLTANDEQIVHENLHIPAASVMTVQSEIPPYATANGKLQLTFRRAKGFKRLHVAEIWLIVAAGHEPLQARGCEDNYQLRS</sequence>
<accession>A0ABV6JAS1</accession>
<protein>
    <submittedName>
        <fullName evidence="3">Alpha-glucuronidase family glycosyl hydrolase</fullName>
    </submittedName>
</protein>
<keyword evidence="4" id="KW-1185">Reference proteome</keyword>
<keyword evidence="1 3" id="KW-0378">Hydrolase</keyword>
<dbReference type="SUPFAM" id="SSF55545">
    <property type="entry name" value="beta-N-acetylhexosaminidase-like domain"/>
    <property type="match status" value="1"/>
</dbReference>
<evidence type="ECO:0000313" key="3">
    <source>
        <dbReference type="EMBL" id="MFC0392985.1"/>
    </source>
</evidence>
<feature type="domain" description="Alpha glucuronidase N-terminal" evidence="2">
    <location>
        <begin position="33"/>
        <end position="124"/>
    </location>
</feature>
<dbReference type="Proteomes" id="UP001589818">
    <property type="component" value="Unassembled WGS sequence"/>
</dbReference>
<reference evidence="3 4" key="1">
    <citation type="submission" date="2024-09" db="EMBL/GenBank/DDBJ databases">
        <authorList>
            <person name="Sun Q."/>
            <person name="Mori K."/>
        </authorList>
    </citation>
    <scope>NUCLEOTIDE SEQUENCE [LARGE SCALE GENOMIC DNA]</scope>
    <source>
        <strain evidence="3 4">CCM 4839</strain>
    </source>
</reference>
<gene>
    <name evidence="3" type="ORF">ACFFJ8_16585</name>
</gene>
<dbReference type="Gene3D" id="3.30.379.10">
    <property type="entry name" value="Chitobiase/beta-hexosaminidase domain 2-like"/>
    <property type="match status" value="1"/>
</dbReference>
<comment type="caution">
    <text evidence="3">The sequence shown here is derived from an EMBL/GenBank/DDBJ whole genome shotgun (WGS) entry which is preliminary data.</text>
</comment>
<dbReference type="EMBL" id="JBHLVF010000028">
    <property type="protein sequence ID" value="MFC0392985.1"/>
    <property type="molecule type" value="Genomic_DNA"/>
</dbReference>
<dbReference type="InterPro" id="IPR005154">
    <property type="entry name" value="Glyco_hydro_67_aGlcAse_N"/>
</dbReference>
<evidence type="ECO:0000256" key="1">
    <source>
        <dbReference type="ARBA" id="ARBA00022801"/>
    </source>
</evidence>
<dbReference type="GO" id="GO:0016787">
    <property type="term" value="F:hydrolase activity"/>
    <property type="evidence" value="ECO:0007669"/>
    <property type="project" value="UniProtKB-KW"/>
</dbReference>
<organism evidence="3 4">
    <name type="scientific">Paenibacillus mendelii</name>
    <dbReference type="NCBI Taxonomy" id="206163"/>
    <lineage>
        <taxon>Bacteria</taxon>
        <taxon>Bacillati</taxon>
        <taxon>Bacillota</taxon>
        <taxon>Bacilli</taxon>
        <taxon>Bacillales</taxon>
        <taxon>Paenibacillaceae</taxon>
        <taxon>Paenibacillus</taxon>
    </lineage>
</organism>
<proteinExistence type="predicted"/>
<dbReference type="InterPro" id="IPR029018">
    <property type="entry name" value="Hex-like_dom2"/>
</dbReference>
<evidence type="ECO:0000259" key="2">
    <source>
        <dbReference type="Pfam" id="PF03648"/>
    </source>
</evidence>
<evidence type="ECO:0000313" key="4">
    <source>
        <dbReference type="Proteomes" id="UP001589818"/>
    </source>
</evidence>
<dbReference type="Pfam" id="PF03648">
    <property type="entry name" value="Glyco_hydro_67N"/>
    <property type="match status" value="1"/>
</dbReference>